<proteinExistence type="predicted"/>
<dbReference type="AlphaFoldDB" id="A0A1M6KFL6"/>
<dbReference type="RefSeq" id="WP_073119213.1">
    <property type="nucleotide sequence ID" value="NZ_FRAA01000001.1"/>
</dbReference>
<evidence type="ECO:0000313" key="2">
    <source>
        <dbReference type="Proteomes" id="UP000184474"/>
    </source>
</evidence>
<protein>
    <submittedName>
        <fullName evidence="1">Uncharacterized protein</fullName>
    </submittedName>
</protein>
<accession>A0A1M6KFL6</accession>
<dbReference type="EMBL" id="FRAA01000001">
    <property type="protein sequence ID" value="SHJ57781.1"/>
    <property type="molecule type" value="Genomic_DNA"/>
</dbReference>
<reference evidence="2" key="1">
    <citation type="submission" date="2016-11" db="EMBL/GenBank/DDBJ databases">
        <authorList>
            <person name="Varghese N."/>
            <person name="Submissions S."/>
        </authorList>
    </citation>
    <scope>NUCLEOTIDE SEQUENCE [LARGE SCALE GENOMIC DNA]</scope>
    <source>
        <strain evidence="2">DSM 26134</strain>
    </source>
</reference>
<name>A0A1M6KFL6_REIAG</name>
<organism evidence="1 2">
    <name type="scientific">Reichenbachiella agariperforans</name>
    <dbReference type="NCBI Taxonomy" id="156994"/>
    <lineage>
        <taxon>Bacteria</taxon>
        <taxon>Pseudomonadati</taxon>
        <taxon>Bacteroidota</taxon>
        <taxon>Cytophagia</taxon>
        <taxon>Cytophagales</taxon>
        <taxon>Reichenbachiellaceae</taxon>
        <taxon>Reichenbachiella</taxon>
    </lineage>
</organism>
<keyword evidence="2" id="KW-1185">Reference proteome</keyword>
<sequence length="210" mass="23489">MKRIILIAFFGILGGATLLFASLKLYSSIHQPTSIEQQNPNEFQVTGTDSASVIFDDGTEFLTNLYELEFVAQLPTKTKIPYLILTGRQCTMCDANISIYIHSPSDGSMKQSHEQLRYGLPGELYNWEDGELIAKKRAFYGEIFPNNHGVVWYQSELDEKGNWIESTYFAGISGDTLLGSFIEANIDSTLLQVNKKLAFELPGTSQLTEP</sequence>
<dbReference type="Proteomes" id="UP000184474">
    <property type="component" value="Unassembled WGS sequence"/>
</dbReference>
<gene>
    <name evidence="1" type="ORF">SAMN04488028_101560</name>
</gene>
<evidence type="ECO:0000313" key="1">
    <source>
        <dbReference type="EMBL" id="SHJ57781.1"/>
    </source>
</evidence>